<accession>A0A0C3FI19</accession>
<evidence type="ECO:0000313" key="2">
    <source>
        <dbReference type="Proteomes" id="UP000054166"/>
    </source>
</evidence>
<organism evidence="1 2">
    <name type="scientific">Piloderma croceum (strain F 1598)</name>
    <dbReference type="NCBI Taxonomy" id="765440"/>
    <lineage>
        <taxon>Eukaryota</taxon>
        <taxon>Fungi</taxon>
        <taxon>Dikarya</taxon>
        <taxon>Basidiomycota</taxon>
        <taxon>Agaricomycotina</taxon>
        <taxon>Agaricomycetes</taxon>
        <taxon>Agaricomycetidae</taxon>
        <taxon>Atheliales</taxon>
        <taxon>Atheliaceae</taxon>
        <taxon>Piloderma</taxon>
    </lineage>
</organism>
<evidence type="ECO:0000313" key="1">
    <source>
        <dbReference type="EMBL" id="KIM79416.1"/>
    </source>
</evidence>
<protein>
    <submittedName>
        <fullName evidence="1">Uncharacterized protein</fullName>
    </submittedName>
</protein>
<gene>
    <name evidence="1" type="ORF">PILCRDRAFT_90092</name>
</gene>
<dbReference type="EMBL" id="KN833009">
    <property type="protein sequence ID" value="KIM79416.1"/>
    <property type="molecule type" value="Genomic_DNA"/>
</dbReference>
<reference evidence="1 2" key="1">
    <citation type="submission" date="2014-04" db="EMBL/GenBank/DDBJ databases">
        <authorList>
            <consortium name="DOE Joint Genome Institute"/>
            <person name="Kuo A."/>
            <person name="Tarkka M."/>
            <person name="Buscot F."/>
            <person name="Kohler A."/>
            <person name="Nagy L.G."/>
            <person name="Floudas D."/>
            <person name="Copeland A."/>
            <person name="Barry K.W."/>
            <person name="Cichocki N."/>
            <person name="Veneault-Fourrey C."/>
            <person name="LaButti K."/>
            <person name="Lindquist E.A."/>
            <person name="Lipzen A."/>
            <person name="Lundell T."/>
            <person name="Morin E."/>
            <person name="Murat C."/>
            <person name="Sun H."/>
            <person name="Tunlid A."/>
            <person name="Henrissat B."/>
            <person name="Grigoriev I.V."/>
            <person name="Hibbett D.S."/>
            <person name="Martin F."/>
            <person name="Nordberg H.P."/>
            <person name="Cantor M.N."/>
            <person name="Hua S.X."/>
        </authorList>
    </citation>
    <scope>NUCLEOTIDE SEQUENCE [LARGE SCALE GENOMIC DNA]</scope>
    <source>
        <strain evidence="1 2">F 1598</strain>
    </source>
</reference>
<proteinExistence type="predicted"/>
<sequence>MQTVVRPYELLERTELKDNTFTCFHKFQNEVVILRLVRSSGSVVDPVQAKYTLWNRTWNCSVSPIRQGGEIYFIVTNTESYSLLRQNEEVWKYGNRPEPPRAATSVEIDERRAIQQARSQGVEVPSPVIGTSENIIGMDVDPTEWDPELFIPCQGLFLPRDCATVGGKRALVSVERARTYLKQNVRQIARREWQRPWRRSDIDFPIESLVCHQPQKLALKLDSSSLIDIPAPLAYPSSPTIIMHPGPPILPSALSKLIESLQNTVPTRRRPYRVNKEDLREWIYGRGMWFSAAPTMTSRPKYRCQLIFVEQVLIKVILWAVIWGWGTTFVGVGSSGRWDIELYPGSLGRRVLTYRQQPYIPGRIYTAIEESMPRASDREGVDNNVLLSCCEMYGGEGIQ</sequence>
<keyword evidence="2" id="KW-1185">Reference proteome</keyword>
<dbReference type="InParanoid" id="A0A0C3FI19"/>
<dbReference type="Proteomes" id="UP000054166">
    <property type="component" value="Unassembled WGS sequence"/>
</dbReference>
<dbReference type="AlphaFoldDB" id="A0A0C3FI19"/>
<reference evidence="2" key="2">
    <citation type="submission" date="2015-01" db="EMBL/GenBank/DDBJ databases">
        <title>Evolutionary Origins and Diversification of the Mycorrhizal Mutualists.</title>
        <authorList>
            <consortium name="DOE Joint Genome Institute"/>
            <consortium name="Mycorrhizal Genomics Consortium"/>
            <person name="Kohler A."/>
            <person name="Kuo A."/>
            <person name="Nagy L.G."/>
            <person name="Floudas D."/>
            <person name="Copeland A."/>
            <person name="Barry K.W."/>
            <person name="Cichocki N."/>
            <person name="Veneault-Fourrey C."/>
            <person name="LaButti K."/>
            <person name="Lindquist E.A."/>
            <person name="Lipzen A."/>
            <person name="Lundell T."/>
            <person name="Morin E."/>
            <person name="Murat C."/>
            <person name="Riley R."/>
            <person name="Ohm R."/>
            <person name="Sun H."/>
            <person name="Tunlid A."/>
            <person name="Henrissat B."/>
            <person name="Grigoriev I.V."/>
            <person name="Hibbett D.S."/>
            <person name="Martin F."/>
        </authorList>
    </citation>
    <scope>NUCLEOTIDE SEQUENCE [LARGE SCALE GENOMIC DNA]</scope>
    <source>
        <strain evidence="2">F 1598</strain>
    </source>
</reference>
<dbReference type="HOGENOM" id="CLU_691005_0_0_1"/>
<name>A0A0C3FI19_PILCF</name>